<proteinExistence type="predicted"/>
<reference evidence="1" key="1">
    <citation type="submission" date="2020-07" db="EMBL/GenBank/DDBJ databases">
        <title>The High-quality genome of the commercially important snow crab, Chionoecetes opilio.</title>
        <authorList>
            <person name="Jeong J.-H."/>
            <person name="Ryu S."/>
        </authorList>
    </citation>
    <scope>NUCLEOTIDE SEQUENCE</scope>
    <source>
        <strain evidence="1">MADBK_172401_WGS</strain>
        <tissue evidence="1">Digestive gland</tissue>
    </source>
</reference>
<evidence type="ECO:0000313" key="2">
    <source>
        <dbReference type="Proteomes" id="UP000770661"/>
    </source>
</evidence>
<accession>A0A8J8W9D8</accession>
<gene>
    <name evidence="1" type="ORF">GWK47_027458</name>
</gene>
<dbReference type="Proteomes" id="UP000770661">
    <property type="component" value="Unassembled WGS sequence"/>
</dbReference>
<sequence>MRGGERWGLGLLCCSVPFPPFFTLFSQRNWGGPGCSVPLGSGAHNSALPRPVPSVGPLSPAVSPGAWWLGHLPEGGALPYRRGPYADLKGVGSKVLKSPNAAIPSVRRPGLFGFPGGLAKRPFPRLAPLDPLLLLHEPASIVLTVEQDLGVPSVPTMTALPGRGLAGGCSYGCQASPGPFPPTSPPCLAVVGLDTSVNPFMAKWRPLNFGSLLQSRGSQVPRLLPSHRAPPWSV</sequence>
<comment type="caution">
    <text evidence="1">The sequence shown here is derived from an EMBL/GenBank/DDBJ whole genome shotgun (WGS) entry which is preliminary data.</text>
</comment>
<dbReference type="AlphaFoldDB" id="A0A8J8W9D8"/>
<keyword evidence="2" id="KW-1185">Reference proteome</keyword>
<evidence type="ECO:0000313" key="1">
    <source>
        <dbReference type="EMBL" id="KAG0693532.1"/>
    </source>
</evidence>
<dbReference type="EMBL" id="JACEEZ010026299">
    <property type="protein sequence ID" value="KAG0693532.1"/>
    <property type="molecule type" value="Genomic_DNA"/>
</dbReference>
<organism evidence="1 2">
    <name type="scientific">Chionoecetes opilio</name>
    <name type="common">Atlantic snow crab</name>
    <name type="synonym">Cancer opilio</name>
    <dbReference type="NCBI Taxonomy" id="41210"/>
    <lineage>
        <taxon>Eukaryota</taxon>
        <taxon>Metazoa</taxon>
        <taxon>Ecdysozoa</taxon>
        <taxon>Arthropoda</taxon>
        <taxon>Crustacea</taxon>
        <taxon>Multicrustacea</taxon>
        <taxon>Malacostraca</taxon>
        <taxon>Eumalacostraca</taxon>
        <taxon>Eucarida</taxon>
        <taxon>Decapoda</taxon>
        <taxon>Pleocyemata</taxon>
        <taxon>Brachyura</taxon>
        <taxon>Eubrachyura</taxon>
        <taxon>Majoidea</taxon>
        <taxon>Majidae</taxon>
        <taxon>Chionoecetes</taxon>
    </lineage>
</organism>
<name>A0A8J8W9D8_CHIOP</name>
<protein>
    <submittedName>
        <fullName evidence="1">Uncharacterized protein</fullName>
    </submittedName>
</protein>